<feature type="region of interest" description="Disordered" evidence="2">
    <location>
        <begin position="1"/>
        <end position="36"/>
    </location>
</feature>
<keyword evidence="1" id="KW-0175">Coiled coil</keyword>
<accession>A0A7S1AUT0</accession>
<feature type="compositionally biased region" description="Basic and acidic residues" evidence="2">
    <location>
        <begin position="1"/>
        <end position="16"/>
    </location>
</feature>
<gene>
    <name evidence="3" type="ORF">NSCI0253_LOCUS39938</name>
</gene>
<evidence type="ECO:0000256" key="2">
    <source>
        <dbReference type="SAM" id="MobiDB-lite"/>
    </source>
</evidence>
<reference evidence="3" key="1">
    <citation type="submission" date="2021-01" db="EMBL/GenBank/DDBJ databases">
        <authorList>
            <person name="Corre E."/>
            <person name="Pelletier E."/>
            <person name="Niang G."/>
            <person name="Scheremetjew M."/>
            <person name="Finn R."/>
            <person name="Kale V."/>
            <person name="Holt S."/>
            <person name="Cochrane G."/>
            <person name="Meng A."/>
            <person name="Brown T."/>
            <person name="Cohen L."/>
        </authorList>
    </citation>
    <scope>NUCLEOTIDE SEQUENCE</scope>
</reference>
<feature type="coiled-coil region" evidence="1">
    <location>
        <begin position="717"/>
        <end position="796"/>
    </location>
</feature>
<organism evidence="3">
    <name type="scientific">Noctiluca scintillans</name>
    <name type="common">Sea sparkle</name>
    <name type="synonym">Red tide dinoflagellate</name>
    <dbReference type="NCBI Taxonomy" id="2966"/>
    <lineage>
        <taxon>Eukaryota</taxon>
        <taxon>Sar</taxon>
        <taxon>Alveolata</taxon>
        <taxon>Dinophyceae</taxon>
        <taxon>Noctilucales</taxon>
        <taxon>Noctilucaceae</taxon>
        <taxon>Noctiluca</taxon>
    </lineage>
</organism>
<proteinExistence type="predicted"/>
<protein>
    <submittedName>
        <fullName evidence="3">Uncharacterized protein</fullName>
    </submittedName>
</protein>
<evidence type="ECO:0000256" key="1">
    <source>
        <dbReference type="SAM" id="Coils"/>
    </source>
</evidence>
<evidence type="ECO:0000313" key="3">
    <source>
        <dbReference type="EMBL" id="CAD8865583.1"/>
    </source>
</evidence>
<sequence length="1086" mass="124302">MAPKEGTKRKDEDHEALASVSLASSKKARKAEHVSPVSRERQVDEVRILGCEVVLEKLEVRYVQSAAAPKQRRVQGGIVGPLVPTERDQYVWLVQSRRCPEKWTRNKDDMGDGVPTDQLSHNHCDCTGGRCKHLWKVRCYSKTGAQTDAANVLLDPHYYYVSDQTARYLLGEKRVLQPKDIVWAALRRLLLTGDAKGFLQRMVDRGLPDTAIIALQRQLLCVVKAFTDKSCAADEGSKKETTKADAQLYADFMKENAELFGQAEETVRKLREILEMISPREAKIREKSDAIRGTSYKKEEEVLPVTLAGPPPDENEIFGALEALGQKEKHAEEKGQEEIIESVKEQVDEGIQSLNEGEPAPWKTVQNLMQLAEKAMVAVRATPNKRMEVEMLKQVQQIMDALEKSPPNLDELESAQLNSFLNLILESLPKTEFNLPVTTRRLLNFMLSVDALRSCKGEEKLLTALVEQPKLLEGSRLSGALEEARCCAVLLHVGNDLNKLADSLGLAMKLKPVQRDAYVSAVLDVATRRWESAVLDVATRQMQPRSGAWRMAMALKILAKENLPLRLRQRAAPLAIDWEKRMRITGFEEAVERDDLKAALDFARDGRWDRVHDLLEAGLRWLADKPKLRAMKSEDHTLPNIIPMLDELSDRMHQGRLKADQAVMVDAMAKKGEEDKESRQDHERACERCVRRSRAAWSLDMEKFRKEAEELLEVLGKRRKKQHLEKESERRKHEEERNVLLAKARFKEQEEMRQVVEQRIRFQREQDARRILDQKAAEEAERLQREKAEKDRADEISRRKSKAKGHFLAVLEPGSHVDTEIDVKVQPYVKPEMLKLCQREGIFASDKHGCLLARSPPMRRGLDLLPDWDRPHIRDEFNFWCAVCKQNLTYWQGVETHLTSSSSAGKHRHFKEKERLIAAADVALKLYEEQLEPQNNVPIVLDPEQRIFDCRPCRLERQPWRELEEHLMKRVLGLTPNCFMNVQNTCGSALRLNGSVSPRRCTSRPCTTRNGRNTGMTICSGTMIHHRLRKVPTTSPVGRLLPRFQELLLPPHQELRWSLEHHLQMLIRSCAILARTRCDSLKRVGP</sequence>
<dbReference type="AlphaFoldDB" id="A0A7S1AUT0"/>
<dbReference type="EMBL" id="HBFQ01056326">
    <property type="protein sequence ID" value="CAD8865583.1"/>
    <property type="molecule type" value="Transcribed_RNA"/>
</dbReference>
<name>A0A7S1AUT0_NOCSC</name>